<dbReference type="InterPro" id="IPR011047">
    <property type="entry name" value="Quinoprotein_ADH-like_sf"/>
</dbReference>
<comment type="caution">
    <text evidence="5">The sequence shown here is derived from an EMBL/GenBank/DDBJ whole genome shotgun (WGS) entry which is preliminary data.</text>
</comment>
<reference evidence="5" key="4">
    <citation type="submission" date="2023-08" db="EMBL/GenBank/DDBJ databases">
        <authorList>
            <person name="Sun Q."/>
            <person name="Zhou Y."/>
        </authorList>
    </citation>
    <scope>NUCLEOTIDE SEQUENCE</scope>
    <source>
        <strain evidence="6">CGMCC 1.8884</strain>
        <strain evidence="5">CGMCC 1.8885</strain>
    </source>
</reference>
<sequence length="337" mass="35552">MTRHLVLMLALLSGFAGASGSFFTLLQTWPGLGHAPIAVSPDGRLLALTRPAPRTPAYAPYDTRIEVRDTAKMQRLYRVPAANGDGKTLLFSPDSRTLWSAHTGTLDYDAWTGKLRDNREGSDGAGVSALAFAPDGQSYVLAGVNTVSQTWLVRVVVGRPRAFWPVTPPTARDGLKPNWTSALAFSPDGKRVASGSLGGGVILRSGVTGRPLRVLGDEPGKAPHRARLVGLLFLSPARLLSASADGQVRLWDAATGRALASLPCGERLGAVVRIPGGTRVVAATGRGLELLGTSGGRLRRLETVGGDYADVGVSAAGELWAITRGGTLSHWLPLRRE</sequence>
<keyword evidence="4" id="KW-0732">Signal</keyword>
<evidence type="ECO:0000256" key="3">
    <source>
        <dbReference type="PROSITE-ProRule" id="PRU00221"/>
    </source>
</evidence>
<keyword evidence="1 3" id="KW-0853">WD repeat</keyword>
<evidence type="ECO:0000313" key="5">
    <source>
        <dbReference type="EMBL" id="GGI76279.1"/>
    </source>
</evidence>
<feature type="signal peptide" evidence="4">
    <location>
        <begin position="1"/>
        <end position="18"/>
    </location>
</feature>
<reference evidence="7" key="3">
    <citation type="journal article" date="2019" name="Int. J. Syst. Evol. Microbiol.">
        <title>The Global Catalogue of Microorganisms (GCM) 10K type strain sequencing project: providing services to taxonomists for standard genome sequencing and annotation.</title>
        <authorList>
            <consortium name="The Broad Institute Genomics Platform"/>
            <consortium name="The Broad Institute Genome Sequencing Center for Infectious Disease"/>
            <person name="Wu L."/>
            <person name="Ma J."/>
        </authorList>
    </citation>
    <scope>NUCLEOTIDE SEQUENCE [LARGE SCALE GENOMIC DNA]</scope>
    <source>
        <strain evidence="7">CGMCC 1.8884</strain>
    </source>
</reference>
<keyword evidence="2" id="KW-0677">Repeat</keyword>
<dbReference type="Pfam" id="PF00400">
    <property type="entry name" value="WD40"/>
    <property type="match status" value="2"/>
</dbReference>
<organism evidence="5 8">
    <name type="scientific">Deinococcus wulumuqiensis</name>
    <dbReference type="NCBI Taxonomy" id="980427"/>
    <lineage>
        <taxon>Bacteria</taxon>
        <taxon>Thermotogati</taxon>
        <taxon>Deinococcota</taxon>
        <taxon>Deinococci</taxon>
        <taxon>Deinococcales</taxon>
        <taxon>Deinococcaceae</taxon>
        <taxon>Deinococcus</taxon>
    </lineage>
</organism>
<dbReference type="InterPro" id="IPR019775">
    <property type="entry name" value="WD40_repeat_CS"/>
</dbReference>
<evidence type="ECO:0000256" key="2">
    <source>
        <dbReference type="ARBA" id="ARBA00022737"/>
    </source>
</evidence>
<gene>
    <name evidence="6" type="ORF">GCM10008021_08700</name>
    <name evidence="5" type="ORF">GCM10010914_08170</name>
</gene>
<dbReference type="PROSITE" id="PS50082">
    <property type="entry name" value="WD_REPEATS_2"/>
    <property type="match status" value="1"/>
</dbReference>
<evidence type="ECO:0000313" key="7">
    <source>
        <dbReference type="Proteomes" id="UP000630135"/>
    </source>
</evidence>
<protein>
    <submittedName>
        <fullName evidence="5">WD repeat-containing protein</fullName>
    </submittedName>
</protein>
<dbReference type="PROSITE" id="PS00678">
    <property type="entry name" value="WD_REPEATS_1"/>
    <property type="match status" value="1"/>
</dbReference>
<accession>A0AAV4K4J1</accession>
<evidence type="ECO:0000256" key="4">
    <source>
        <dbReference type="SAM" id="SignalP"/>
    </source>
</evidence>
<dbReference type="InterPro" id="IPR001680">
    <property type="entry name" value="WD40_rpt"/>
</dbReference>
<dbReference type="RefSeq" id="WP_017871054.1">
    <property type="nucleotide sequence ID" value="NZ_BMLZ01000008.1"/>
</dbReference>
<proteinExistence type="predicted"/>
<dbReference type="Proteomes" id="UP000652720">
    <property type="component" value="Unassembled WGS sequence"/>
</dbReference>
<evidence type="ECO:0000313" key="6">
    <source>
        <dbReference type="EMBL" id="GGP29219.1"/>
    </source>
</evidence>
<feature type="chain" id="PRO_5043383003" evidence="4">
    <location>
        <begin position="19"/>
        <end position="337"/>
    </location>
</feature>
<evidence type="ECO:0000256" key="1">
    <source>
        <dbReference type="ARBA" id="ARBA00022574"/>
    </source>
</evidence>
<dbReference type="GeneID" id="59163762"/>
<dbReference type="SUPFAM" id="SSF50998">
    <property type="entry name" value="Quinoprotein alcohol dehydrogenase-like"/>
    <property type="match status" value="1"/>
</dbReference>
<dbReference type="SMART" id="SM00320">
    <property type="entry name" value="WD40"/>
    <property type="match status" value="2"/>
</dbReference>
<evidence type="ECO:0000313" key="8">
    <source>
        <dbReference type="Proteomes" id="UP000652720"/>
    </source>
</evidence>
<dbReference type="AlphaFoldDB" id="A0AAV4K4J1"/>
<dbReference type="EMBL" id="BMLZ01000008">
    <property type="protein sequence ID" value="GGP29219.1"/>
    <property type="molecule type" value="Genomic_DNA"/>
</dbReference>
<dbReference type="Proteomes" id="UP000630135">
    <property type="component" value="Unassembled WGS sequence"/>
</dbReference>
<name>A0AAV4K4J1_9DEIO</name>
<keyword evidence="7" id="KW-1185">Reference proteome</keyword>
<feature type="repeat" description="WD" evidence="3">
    <location>
        <begin position="239"/>
        <end position="261"/>
    </location>
</feature>
<reference evidence="6" key="1">
    <citation type="journal article" date="2014" name="Int. J. Syst. Evol. Microbiol.">
        <title>Complete genome of a new Firmicutes species belonging to the dominant human colonic microbiota ('Ruminococcus bicirculans') reveals two chromosomes and a selective capacity to utilize plant glucans.</title>
        <authorList>
            <consortium name="NISC Comparative Sequencing Program"/>
            <person name="Wegmann U."/>
            <person name="Louis P."/>
            <person name="Goesmann A."/>
            <person name="Henrissat B."/>
            <person name="Duncan S.H."/>
            <person name="Flint H.J."/>
        </authorList>
    </citation>
    <scope>NUCLEOTIDE SEQUENCE</scope>
    <source>
        <strain evidence="6">CGMCC 1.8884</strain>
    </source>
</reference>
<dbReference type="PANTHER" id="PTHR19879:SF9">
    <property type="entry name" value="TRANSCRIPTION INITIATION FACTOR TFIID SUBUNIT 5"/>
    <property type="match status" value="1"/>
</dbReference>
<dbReference type="EMBL" id="BMMA01000005">
    <property type="protein sequence ID" value="GGI76279.1"/>
    <property type="molecule type" value="Genomic_DNA"/>
</dbReference>
<dbReference type="InterPro" id="IPR015943">
    <property type="entry name" value="WD40/YVTN_repeat-like_dom_sf"/>
</dbReference>
<dbReference type="PANTHER" id="PTHR19879">
    <property type="entry name" value="TRANSCRIPTION INITIATION FACTOR TFIID"/>
    <property type="match status" value="1"/>
</dbReference>
<reference evidence="5" key="2">
    <citation type="journal article" date="2014" name="Int. J. Syst. Evol. Microbiol.">
        <title>Complete genome sequence of Corynebacterium casei LMG S-19264T (=DSM 44701T), isolated from a smear-ripened cheese.</title>
        <authorList>
            <consortium name="US DOE Joint Genome Institute (JGI-PGF)"/>
            <person name="Walter F."/>
            <person name="Albersmeier A."/>
            <person name="Kalinowski J."/>
            <person name="Ruckert C."/>
        </authorList>
    </citation>
    <scope>NUCLEOTIDE SEQUENCE</scope>
    <source>
        <strain evidence="5">CGMCC 1.8885</strain>
    </source>
</reference>
<dbReference type="Gene3D" id="2.130.10.10">
    <property type="entry name" value="YVTN repeat-like/Quinoprotein amine dehydrogenase"/>
    <property type="match status" value="2"/>
</dbReference>